<comment type="caution">
    <text evidence="1">The sequence shown here is derived from an EMBL/GenBank/DDBJ whole genome shotgun (WGS) entry which is preliminary data.</text>
</comment>
<proteinExistence type="predicted"/>
<organism evidence="1 2">
    <name type="scientific">Falsochrobactrum tianjinense</name>
    <dbReference type="NCBI Taxonomy" id="2706015"/>
    <lineage>
        <taxon>Bacteria</taxon>
        <taxon>Pseudomonadati</taxon>
        <taxon>Pseudomonadota</taxon>
        <taxon>Alphaproteobacteria</taxon>
        <taxon>Hyphomicrobiales</taxon>
        <taxon>Brucellaceae</taxon>
        <taxon>Falsochrobactrum</taxon>
    </lineage>
</organism>
<protein>
    <submittedName>
        <fullName evidence="1">Uncharacterized protein</fullName>
    </submittedName>
</protein>
<gene>
    <name evidence="1" type="ORF">KUG47_08830</name>
</gene>
<dbReference type="Proteomes" id="UP000752297">
    <property type="component" value="Unassembled WGS sequence"/>
</dbReference>
<dbReference type="RefSeq" id="WP_217677597.1">
    <property type="nucleotide sequence ID" value="NZ_JAHRVA010000003.1"/>
</dbReference>
<evidence type="ECO:0000313" key="2">
    <source>
        <dbReference type="Proteomes" id="UP000752297"/>
    </source>
</evidence>
<dbReference type="AlphaFoldDB" id="A0A949PLT2"/>
<reference evidence="1 2" key="1">
    <citation type="submission" date="2021-06" db="EMBL/GenBank/DDBJ databases">
        <title>Falsochrobactrum tianjin sp.nov., a new petroleum-degrading bacteria isolated from oily soils.</title>
        <authorList>
            <person name="Chen G."/>
            <person name="Chen H."/>
            <person name="Tian J."/>
            <person name="Qing J."/>
            <person name="Zhong L."/>
            <person name="Ma W."/>
            <person name="Song Y."/>
            <person name="Cui X."/>
            <person name="Yan B."/>
        </authorList>
    </citation>
    <scope>NUCLEOTIDE SEQUENCE [LARGE SCALE GENOMIC DNA]</scope>
    <source>
        <strain evidence="1 2">TDYN1</strain>
    </source>
</reference>
<name>A0A949PLT2_9HYPH</name>
<keyword evidence="2" id="KW-1185">Reference proteome</keyword>
<dbReference type="EMBL" id="JAHRVA010000003">
    <property type="protein sequence ID" value="MBV2143602.1"/>
    <property type="molecule type" value="Genomic_DNA"/>
</dbReference>
<evidence type="ECO:0000313" key="1">
    <source>
        <dbReference type="EMBL" id="MBV2143602.1"/>
    </source>
</evidence>
<accession>A0A949PLT2</accession>
<sequence length="88" mass="9760">MNTKTFHGFLLSGSFKSDSSSALLTAASKPCESRQMRDRKFAGSVSPACKMTAHIEWIDFETYRDDDGCTIDGVSIPQRRVAVKQKGR</sequence>